<dbReference type="EMBL" id="CP125292">
    <property type="protein sequence ID" value="WHM21012.1"/>
    <property type="molecule type" value="Genomic_DNA"/>
</dbReference>
<evidence type="ECO:0000313" key="3">
    <source>
        <dbReference type="EMBL" id="KZD92739.1"/>
    </source>
</evidence>
<protein>
    <submittedName>
        <fullName evidence="2">Uncharacterized protein</fullName>
    </submittedName>
</protein>
<dbReference type="AlphaFoldDB" id="A0A0A1LW89"/>
<dbReference type="EMBL" id="JXBC01000002">
    <property type="protein sequence ID" value="KIU12329.1"/>
    <property type="molecule type" value="Genomic_DNA"/>
</dbReference>
<evidence type="ECO:0000313" key="4">
    <source>
        <dbReference type="EMBL" id="MBO3794853.1"/>
    </source>
</evidence>
<reference evidence="4" key="3">
    <citation type="submission" date="2021-03" db="EMBL/GenBank/DDBJ databases">
        <title>Isolation of Bacillus subtilis from fermented food sample.</title>
        <authorList>
            <person name="Lakshmanan V."/>
            <person name="Athira K."/>
            <person name="Rajagopal K."/>
        </authorList>
    </citation>
    <scope>NUCLEOTIDE SEQUENCE</scope>
    <source>
        <strain evidence="4">S1</strain>
    </source>
</reference>
<dbReference type="Proteomes" id="UP000032247">
    <property type="component" value="Unassembled WGS sequence"/>
</dbReference>
<sequence length="51" mass="5799">MKRKAEVNEAIKNNNTPTESMDPNSYKTQYHDDPNFRGANRNSKQGQQGGM</sequence>
<dbReference type="RefSeq" id="WP_003232510.1">
    <property type="nucleotide sequence ID" value="NZ_AP024621.1"/>
</dbReference>
<dbReference type="EMBL" id="CP120576">
    <property type="protein sequence ID" value="WEY84018.1"/>
    <property type="molecule type" value="Genomic_DNA"/>
</dbReference>
<dbReference type="EMBL" id="LJZV01000009">
    <property type="protein sequence ID" value="KZD92739.1"/>
    <property type="molecule type" value="Genomic_DNA"/>
</dbReference>
<reference evidence="2 7" key="1">
    <citation type="submission" date="2014-12" db="EMBL/GenBank/DDBJ databases">
        <title>Comparative genome analysis of Bacillus coagulans HM-08, Clostridium butyricum HM-68, Bacillus subtilis HM-66 and Bacillus licheniformis BL-09.</title>
        <authorList>
            <person name="Zhang H."/>
        </authorList>
    </citation>
    <scope>NUCLEOTIDE SEQUENCE [LARGE SCALE GENOMIC DNA]</scope>
    <source>
        <strain evidence="2 7">HM-66</strain>
    </source>
</reference>
<dbReference type="Proteomes" id="UP001214898">
    <property type="component" value="Chromosome"/>
</dbReference>
<evidence type="ECO:0000313" key="5">
    <source>
        <dbReference type="EMBL" id="WEY84018.1"/>
    </source>
</evidence>
<evidence type="ECO:0000313" key="7">
    <source>
        <dbReference type="Proteomes" id="UP000032247"/>
    </source>
</evidence>
<reference evidence="5" key="4">
    <citation type="submission" date="2023-03" db="EMBL/GenBank/DDBJ databases">
        <title>Complete genome sequences of 52 Bacillus and Priestia strains isolated from West-African fermentations and 26 reference strains from the DSMZ collection.</title>
        <authorList>
            <person name="Wiedenbein E.S."/>
            <person name="Canoy T.S."/>
            <person name="Hui Y."/>
            <person name="Parkouda C."/>
            <person name="Dawende C."/>
            <person name="Ametefe E."/>
            <person name="Jespersen L."/>
            <person name="Nielsen D.S."/>
        </authorList>
    </citation>
    <scope>NUCLEOTIDE SEQUENCE</scope>
    <source>
        <strain evidence="5">PRO56</strain>
    </source>
</reference>
<accession>A0A0A1LW89</accession>
<reference evidence="6" key="5">
    <citation type="submission" date="2023-05" db="EMBL/GenBank/DDBJ databases">
        <title>Complete genome sequence of Bacillus subtilis SRCM117797 isolated from Soybean paste.</title>
        <authorList>
            <person name="Abraha H.B."/>
            <person name="Kim K.-P."/>
            <person name="Ryu M.-S."/>
            <person name="Jeong D.-Y."/>
        </authorList>
    </citation>
    <scope>NUCLEOTIDE SEQUENCE</scope>
    <source>
        <strain evidence="6">SRCM117797</strain>
    </source>
</reference>
<dbReference type="GeneID" id="11239222"/>
<dbReference type="EMBL" id="JAGFPW010000008">
    <property type="protein sequence ID" value="MBO3794853.1"/>
    <property type="molecule type" value="Genomic_DNA"/>
</dbReference>
<reference evidence="3 8" key="2">
    <citation type="submission" date="2015-09" db="EMBL/GenBank/DDBJ databases">
        <title>Spore heat resistance.</title>
        <authorList>
            <person name="Boekhorst J."/>
            <person name="Berendsen E.M."/>
            <person name="Wells-Bennik M.H."/>
            <person name="Kuipers O.P."/>
        </authorList>
    </citation>
    <scope>NUCLEOTIDE SEQUENCE [LARGE SCALE GENOMIC DNA]</scope>
    <source>
        <strain evidence="3 8">B4122</strain>
    </source>
</reference>
<organism evidence="2 7">
    <name type="scientific">Bacillus subtilis</name>
    <dbReference type="NCBI Taxonomy" id="1423"/>
    <lineage>
        <taxon>Bacteria</taxon>
        <taxon>Bacillati</taxon>
        <taxon>Bacillota</taxon>
        <taxon>Bacilli</taxon>
        <taxon>Bacillales</taxon>
        <taxon>Bacillaceae</taxon>
        <taxon>Bacillus</taxon>
    </lineage>
</organism>
<proteinExistence type="predicted"/>
<dbReference type="PATRIC" id="fig|1423.134.peg.3217"/>
<evidence type="ECO:0000313" key="2">
    <source>
        <dbReference type="EMBL" id="KIU12329.1"/>
    </source>
</evidence>
<dbReference type="Proteomes" id="UP000076442">
    <property type="component" value="Unassembled WGS sequence"/>
</dbReference>
<dbReference type="OrthoDB" id="2901819at2"/>
<gene>
    <name evidence="3" type="ORF">B4122_1646</name>
    <name evidence="4" type="ORF">J5227_11190</name>
    <name evidence="5" type="ORF">P5633_16965</name>
    <name evidence="6" type="ORF">QL281_19905</name>
    <name evidence="2" type="ORF">SC09_Contig19orf00768</name>
</gene>
<feature type="region of interest" description="Disordered" evidence="1">
    <location>
        <begin position="1"/>
        <end position="51"/>
    </location>
</feature>
<dbReference type="Proteomes" id="UP000665181">
    <property type="component" value="Unassembled WGS sequence"/>
</dbReference>
<name>A0A0A1LW89_BACIU</name>
<evidence type="ECO:0000313" key="8">
    <source>
        <dbReference type="Proteomes" id="UP000076442"/>
    </source>
</evidence>
<evidence type="ECO:0000313" key="6">
    <source>
        <dbReference type="EMBL" id="WHM21012.1"/>
    </source>
</evidence>
<dbReference type="STRING" id="483913.AN935_07035"/>
<feature type="compositionally biased region" description="Polar residues" evidence="1">
    <location>
        <begin position="11"/>
        <end position="28"/>
    </location>
</feature>
<feature type="compositionally biased region" description="Polar residues" evidence="1">
    <location>
        <begin position="40"/>
        <end position="51"/>
    </location>
</feature>
<dbReference type="OMA" id="QANRNSH"/>
<evidence type="ECO:0000256" key="1">
    <source>
        <dbReference type="SAM" id="MobiDB-lite"/>
    </source>
</evidence>
<dbReference type="Proteomes" id="UP001229422">
    <property type="component" value="Chromosome"/>
</dbReference>